<dbReference type="RefSeq" id="WP_251836791.1">
    <property type="nucleotide sequence ID" value="NZ_JACSQG010000006.1"/>
</dbReference>
<gene>
    <name evidence="1" type="ORF">H9642_12560</name>
</gene>
<reference evidence="1 2" key="1">
    <citation type="submission" date="2020-08" db="EMBL/GenBank/DDBJ databases">
        <title>A Genomic Blueprint of the Chicken Gut Microbiome.</title>
        <authorList>
            <person name="Gilroy R."/>
            <person name="Ravi A."/>
            <person name="Getino M."/>
            <person name="Pursley I."/>
            <person name="Horton D.L."/>
            <person name="Alikhan N.-F."/>
            <person name="Baker D."/>
            <person name="Gharbi K."/>
            <person name="Hall N."/>
            <person name="Watson M."/>
            <person name="Adriaenssens E.M."/>
            <person name="Foster-Nyarko E."/>
            <person name="Jarju S."/>
            <person name="Secka A."/>
            <person name="Antonio M."/>
            <person name="Oren A."/>
            <person name="Chaudhuri R."/>
            <person name="La Ragione R.M."/>
            <person name="Hildebrand F."/>
            <person name="Pallen M.J."/>
        </authorList>
    </citation>
    <scope>NUCLEOTIDE SEQUENCE [LARGE SCALE GENOMIC DNA]</scope>
    <source>
        <strain evidence="1 2">Sa2CUA2</strain>
    </source>
</reference>
<name>A0ABR8TQH8_9PSED</name>
<keyword evidence="2" id="KW-1185">Reference proteome</keyword>
<dbReference type="Proteomes" id="UP000611945">
    <property type="component" value="Unassembled WGS sequence"/>
</dbReference>
<dbReference type="InterPro" id="IPR014958">
    <property type="entry name" value="DGC"/>
</dbReference>
<proteinExistence type="predicted"/>
<organism evidence="1 2">
    <name type="scientific">Serpens gallinarum</name>
    <dbReference type="NCBI Taxonomy" id="2763075"/>
    <lineage>
        <taxon>Bacteria</taxon>
        <taxon>Pseudomonadati</taxon>
        <taxon>Pseudomonadota</taxon>
        <taxon>Gammaproteobacteria</taxon>
        <taxon>Pseudomonadales</taxon>
        <taxon>Pseudomonadaceae</taxon>
        <taxon>Pseudomonas</taxon>
    </lineage>
</organism>
<dbReference type="EMBL" id="JACSQG010000006">
    <property type="protein sequence ID" value="MBD7978017.1"/>
    <property type="molecule type" value="Genomic_DNA"/>
</dbReference>
<dbReference type="Pfam" id="PF08859">
    <property type="entry name" value="DGC"/>
    <property type="match status" value="1"/>
</dbReference>
<evidence type="ECO:0000313" key="1">
    <source>
        <dbReference type="EMBL" id="MBD7978017.1"/>
    </source>
</evidence>
<accession>A0ABR8TQH8</accession>
<sequence length="136" mass="14844">MSSLPLVYSCSGCSNVAQLANTLAVRLDRAGLAEMSCIAGIGGRVASLVDKANAQRPILAIDGCRMQCARACLKQHGVTANIHVVLSQYGLKKRYREDCSREETERVYAQMQTLLDDPRMAGRAPPQVTPQLRIVR</sequence>
<comment type="caution">
    <text evidence="1">The sequence shown here is derived from an EMBL/GenBank/DDBJ whole genome shotgun (WGS) entry which is preliminary data.</text>
</comment>
<evidence type="ECO:0000313" key="2">
    <source>
        <dbReference type="Proteomes" id="UP000611945"/>
    </source>
</evidence>
<protein>
    <submittedName>
        <fullName evidence="1">Zinc-binding protein</fullName>
    </submittedName>
</protein>
<dbReference type="PIRSF" id="PIRSF037181">
    <property type="entry name" value="DGC"/>
    <property type="match status" value="1"/>
</dbReference>